<feature type="compositionally biased region" description="Basic and acidic residues" evidence="2">
    <location>
        <begin position="42"/>
        <end position="58"/>
    </location>
</feature>
<dbReference type="Gene3D" id="1.20.5.1180">
    <property type="entry name" value="Geminin coiled-coil domain"/>
    <property type="match status" value="1"/>
</dbReference>
<keyword evidence="1" id="KW-0175">Coiled coil</keyword>
<protein>
    <recommendedName>
        <fullName evidence="5">Geminin</fullName>
    </recommendedName>
</protein>
<feature type="region of interest" description="Disordered" evidence="2">
    <location>
        <begin position="1"/>
        <end position="58"/>
    </location>
</feature>
<keyword evidence="4" id="KW-1185">Reference proteome</keyword>
<dbReference type="InterPro" id="IPR022786">
    <property type="entry name" value="Geminin/Multicilin"/>
</dbReference>
<feature type="compositionally biased region" description="Polar residues" evidence="2">
    <location>
        <begin position="10"/>
        <end position="20"/>
    </location>
</feature>
<organism evidence="3 4">
    <name type="scientific">Leptidea sinapis</name>
    <dbReference type="NCBI Taxonomy" id="189913"/>
    <lineage>
        <taxon>Eukaryota</taxon>
        <taxon>Metazoa</taxon>
        <taxon>Ecdysozoa</taxon>
        <taxon>Arthropoda</taxon>
        <taxon>Hexapoda</taxon>
        <taxon>Insecta</taxon>
        <taxon>Pterygota</taxon>
        <taxon>Neoptera</taxon>
        <taxon>Endopterygota</taxon>
        <taxon>Lepidoptera</taxon>
        <taxon>Glossata</taxon>
        <taxon>Ditrysia</taxon>
        <taxon>Papilionoidea</taxon>
        <taxon>Pieridae</taxon>
        <taxon>Dismorphiinae</taxon>
        <taxon>Leptidea</taxon>
    </lineage>
</organism>
<dbReference type="Proteomes" id="UP000324832">
    <property type="component" value="Unassembled WGS sequence"/>
</dbReference>
<dbReference type="SUPFAM" id="SSF111469">
    <property type="entry name" value="Geminin coiled-coil domain"/>
    <property type="match status" value="1"/>
</dbReference>
<dbReference type="GO" id="GO:0006275">
    <property type="term" value="P:regulation of DNA replication"/>
    <property type="evidence" value="ECO:0007669"/>
    <property type="project" value="InterPro"/>
</dbReference>
<evidence type="ECO:0000313" key="4">
    <source>
        <dbReference type="Proteomes" id="UP000324832"/>
    </source>
</evidence>
<dbReference type="AlphaFoldDB" id="A0A5E4R3Y5"/>
<evidence type="ECO:0000313" key="3">
    <source>
        <dbReference type="EMBL" id="VVD04694.1"/>
    </source>
</evidence>
<sequence>MPRTTRKSLKTLQQSSSDTENLVGRPQKSLKHQLSQESQGEVEVKKKNNKEAQVNSEKKINKEVQVNCGDITTLNDLTDSKPASDNYWQKLAEKRQKSLHESFEENQRLLKIIEDLTEEKDKLKQMLEEANSLIEVIKEEIAISPEDDTGIDLNYVSTADESQLSENQENGDGEL</sequence>
<proteinExistence type="predicted"/>
<gene>
    <name evidence="3" type="ORF">LSINAPIS_LOCUS14394</name>
</gene>
<dbReference type="Pfam" id="PF07412">
    <property type="entry name" value="Geminin"/>
    <property type="match status" value="1"/>
</dbReference>
<feature type="coiled-coil region" evidence="1">
    <location>
        <begin position="99"/>
        <end position="140"/>
    </location>
</feature>
<evidence type="ECO:0008006" key="5">
    <source>
        <dbReference type="Google" id="ProtNLM"/>
    </source>
</evidence>
<evidence type="ECO:0000256" key="1">
    <source>
        <dbReference type="SAM" id="Coils"/>
    </source>
</evidence>
<evidence type="ECO:0000256" key="2">
    <source>
        <dbReference type="SAM" id="MobiDB-lite"/>
    </source>
</evidence>
<dbReference type="EMBL" id="FZQP02006882">
    <property type="protein sequence ID" value="VVD04694.1"/>
    <property type="molecule type" value="Genomic_DNA"/>
</dbReference>
<reference evidence="3 4" key="1">
    <citation type="submission" date="2017-07" db="EMBL/GenBank/DDBJ databases">
        <authorList>
            <person name="Talla V."/>
            <person name="Backstrom N."/>
        </authorList>
    </citation>
    <scope>NUCLEOTIDE SEQUENCE [LARGE SCALE GENOMIC DNA]</scope>
</reference>
<name>A0A5E4R3Y5_9NEOP</name>
<accession>A0A5E4R3Y5</accession>